<dbReference type="PANTHER" id="PTHR43618">
    <property type="entry name" value="7-ALPHA-HYDROXYSTEROID DEHYDROGENASE"/>
    <property type="match status" value="1"/>
</dbReference>
<dbReference type="InterPro" id="IPR036291">
    <property type="entry name" value="NAD(P)-bd_dom_sf"/>
</dbReference>
<gene>
    <name evidence="4" type="ORF">CYCCA115_LOCUS4650</name>
</gene>
<organism evidence="4 5">
    <name type="scientific">Cylindrotheca closterium</name>
    <dbReference type="NCBI Taxonomy" id="2856"/>
    <lineage>
        <taxon>Eukaryota</taxon>
        <taxon>Sar</taxon>
        <taxon>Stramenopiles</taxon>
        <taxon>Ochrophyta</taxon>
        <taxon>Bacillariophyta</taxon>
        <taxon>Bacillariophyceae</taxon>
        <taxon>Bacillariophycidae</taxon>
        <taxon>Bacillariales</taxon>
        <taxon>Bacillariaceae</taxon>
        <taxon>Cylindrotheca</taxon>
    </lineage>
</organism>
<accession>A0AAD2FJE8</accession>
<keyword evidence="5" id="KW-1185">Reference proteome</keyword>
<dbReference type="PRINTS" id="PR00081">
    <property type="entry name" value="GDHRDH"/>
</dbReference>
<dbReference type="SUPFAM" id="SSF51735">
    <property type="entry name" value="NAD(P)-binding Rossmann-fold domains"/>
    <property type="match status" value="1"/>
</dbReference>
<protein>
    <recommendedName>
        <fullName evidence="6">Protochlorophyllide reductase</fullName>
    </recommendedName>
</protein>
<dbReference type="EMBL" id="CAKOGP040000447">
    <property type="protein sequence ID" value="CAJ1935315.1"/>
    <property type="molecule type" value="Genomic_DNA"/>
</dbReference>
<proteinExistence type="inferred from homology"/>
<dbReference type="Pfam" id="PF00106">
    <property type="entry name" value="adh_short"/>
    <property type="match status" value="1"/>
</dbReference>
<dbReference type="Proteomes" id="UP001295423">
    <property type="component" value="Unassembled WGS sequence"/>
</dbReference>
<evidence type="ECO:0000256" key="1">
    <source>
        <dbReference type="ARBA" id="ARBA00006484"/>
    </source>
</evidence>
<comment type="similarity">
    <text evidence="1">Belongs to the short-chain dehydrogenases/reductases (SDR) family.</text>
</comment>
<dbReference type="AlphaFoldDB" id="A0AAD2FJE8"/>
<name>A0AAD2FJE8_9STRA</name>
<dbReference type="GO" id="GO:0016491">
    <property type="term" value="F:oxidoreductase activity"/>
    <property type="evidence" value="ECO:0007669"/>
    <property type="project" value="UniProtKB-KW"/>
</dbReference>
<evidence type="ECO:0000256" key="2">
    <source>
        <dbReference type="ARBA" id="ARBA00022857"/>
    </source>
</evidence>
<reference evidence="4" key="1">
    <citation type="submission" date="2023-08" db="EMBL/GenBank/DDBJ databases">
        <authorList>
            <person name="Audoor S."/>
            <person name="Bilcke G."/>
        </authorList>
    </citation>
    <scope>NUCLEOTIDE SEQUENCE</scope>
</reference>
<evidence type="ECO:0008006" key="6">
    <source>
        <dbReference type="Google" id="ProtNLM"/>
    </source>
</evidence>
<dbReference type="InterPro" id="IPR002347">
    <property type="entry name" value="SDR_fam"/>
</dbReference>
<dbReference type="InterPro" id="IPR052178">
    <property type="entry name" value="Sec_Metab_Biosynth_SDR"/>
</dbReference>
<sequence>MGGIFSSSSKKVDYSGKLIVITGGGSGIGLEMAKSFSRDGAQVVITGRTKSKLEAAAKEHENITPFVCDVSKDDDMIKLRDAMEKKGGVDFLVNNAGVAHDIDFLDETNKISTQF</sequence>
<evidence type="ECO:0000313" key="4">
    <source>
        <dbReference type="EMBL" id="CAJ1935315.1"/>
    </source>
</evidence>
<evidence type="ECO:0000256" key="3">
    <source>
        <dbReference type="ARBA" id="ARBA00023002"/>
    </source>
</evidence>
<comment type="caution">
    <text evidence="4">The sequence shown here is derived from an EMBL/GenBank/DDBJ whole genome shotgun (WGS) entry which is preliminary data.</text>
</comment>
<dbReference type="PANTHER" id="PTHR43618:SF4">
    <property type="entry name" value="SHORT CHAIN DEHYDROGENASE_REDUCTASE FAMILY (AFU_ORTHOLOGUE AFUA_7G04540)"/>
    <property type="match status" value="1"/>
</dbReference>
<keyword evidence="3" id="KW-0560">Oxidoreductase</keyword>
<evidence type="ECO:0000313" key="5">
    <source>
        <dbReference type="Proteomes" id="UP001295423"/>
    </source>
</evidence>
<dbReference type="Gene3D" id="3.40.50.720">
    <property type="entry name" value="NAD(P)-binding Rossmann-like Domain"/>
    <property type="match status" value="1"/>
</dbReference>
<keyword evidence="2" id="KW-0521">NADP</keyword>